<proteinExistence type="predicted"/>
<gene>
    <name evidence="1" type="ORF">F2Q69_00015969</name>
</gene>
<accession>A0A8S9R6Z2</accession>
<protein>
    <submittedName>
        <fullName evidence="1">Uncharacterized protein</fullName>
    </submittedName>
</protein>
<organism evidence="1 2">
    <name type="scientific">Brassica cretica</name>
    <name type="common">Mustard</name>
    <dbReference type="NCBI Taxonomy" id="69181"/>
    <lineage>
        <taxon>Eukaryota</taxon>
        <taxon>Viridiplantae</taxon>
        <taxon>Streptophyta</taxon>
        <taxon>Embryophyta</taxon>
        <taxon>Tracheophyta</taxon>
        <taxon>Spermatophyta</taxon>
        <taxon>Magnoliopsida</taxon>
        <taxon>eudicotyledons</taxon>
        <taxon>Gunneridae</taxon>
        <taxon>Pentapetalae</taxon>
        <taxon>rosids</taxon>
        <taxon>malvids</taxon>
        <taxon>Brassicales</taxon>
        <taxon>Brassicaceae</taxon>
        <taxon>Brassiceae</taxon>
        <taxon>Brassica</taxon>
    </lineage>
</organism>
<sequence>MPFLRSWDFWKANKLLLTPMISFGSGRFFFGLESSSKVAYWQMDGLRNL</sequence>
<name>A0A8S9R6Z2_BRACR</name>
<evidence type="ECO:0000313" key="2">
    <source>
        <dbReference type="Proteomes" id="UP000712600"/>
    </source>
</evidence>
<evidence type="ECO:0000313" key="1">
    <source>
        <dbReference type="EMBL" id="KAF3558071.1"/>
    </source>
</evidence>
<dbReference type="AlphaFoldDB" id="A0A8S9R6Z2"/>
<dbReference type="EMBL" id="QGKX02000996">
    <property type="protein sequence ID" value="KAF3558071.1"/>
    <property type="molecule type" value="Genomic_DNA"/>
</dbReference>
<comment type="caution">
    <text evidence="1">The sequence shown here is derived from an EMBL/GenBank/DDBJ whole genome shotgun (WGS) entry which is preliminary data.</text>
</comment>
<reference evidence="1" key="1">
    <citation type="submission" date="2019-12" db="EMBL/GenBank/DDBJ databases">
        <title>Genome sequencing and annotation of Brassica cretica.</title>
        <authorList>
            <person name="Studholme D.J."/>
            <person name="Sarris P."/>
        </authorList>
    </citation>
    <scope>NUCLEOTIDE SEQUENCE</scope>
    <source>
        <strain evidence="1">PFS-109/04</strain>
        <tissue evidence="1">Leaf</tissue>
    </source>
</reference>
<dbReference type="Proteomes" id="UP000712600">
    <property type="component" value="Unassembled WGS sequence"/>
</dbReference>